<gene>
    <name evidence="2" type="ORF">MELLADRAFT_64283</name>
</gene>
<dbReference type="EMBL" id="GL883114">
    <property type="protein sequence ID" value="EGG05109.1"/>
    <property type="molecule type" value="Genomic_DNA"/>
</dbReference>
<dbReference type="KEGG" id="mlr:MELLADRAFT_64283"/>
<feature type="compositionally biased region" description="Pro residues" evidence="1">
    <location>
        <begin position="861"/>
        <end position="871"/>
    </location>
</feature>
<keyword evidence="3" id="KW-1185">Reference proteome</keyword>
<reference evidence="3" key="1">
    <citation type="journal article" date="2011" name="Proc. Natl. Acad. Sci. U.S.A.">
        <title>Obligate biotrophy features unraveled by the genomic analysis of rust fungi.</title>
        <authorList>
            <person name="Duplessis S."/>
            <person name="Cuomo C.A."/>
            <person name="Lin Y.-C."/>
            <person name="Aerts A."/>
            <person name="Tisserant E."/>
            <person name="Veneault-Fourrey C."/>
            <person name="Joly D.L."/>
            <person name="Hacquard S."/>
            <person name="Amselem J."/>
            <person name="Cantarel B.L."/>
            <person name="Chiu R."/>
            <person name="Coutinho P.M."/>
            <person name="Feau N."/>
            <person name="Field M."/>
            <person name="Frey P."/>
            <person name="Gelhaye E."/>
            <person name="Goldberg J."/>
            <person name="Grabherr M.G."/>
            <person name="Kodira C.D."/>
            <person name="Kohler A."/>
            <person name="Kuees U."/>
            <person name="Lindquist E.A."/>
            <person name="Lucas S.M."/>
            <person name="Mago R."/>
            <person name="Mauceli E."/>
            <person name="Morin E."/>
            <person name="Murat C."/>
            <person name="Pangilinan J.L."/>
            <person name="Park R."/>
            <person name="Pearson M."/>
            <person name="Quesneville H."/>
            <person name="Rouhier N."/>
            <person name="Sakthikumar S."/>
            <person name="Salamov A.A."/>
            <person name="Schmutz J."/>
            <person name="Selles B."/>
            <person name="Shapiro H."/>
            <person name="Tanguay P."/>
            <person name="Tuskan G.A."/>
            <person name="Henrissat B."/>
            <person name="Van de Peer Y."/>
            <person name="Rouze P."/>
            <person name="Ellis J.G."/>
            <person name="Dodds P.N."/>
            <person name="Schein J.E."/>
            <person name="Zhong S."/>
            <person name="Hamelin R.C."/>
            <person name="Grigoriev I.V."/>
            <person name="Szabo L.J."/>
            <person name="Martin F."/>
        </authorList>
    </citation>
    <scope>NUCLEOTIDE SEQUENCE [LARGE SCALE GENOMIC DNA]</scope>
    <source>
        <strain evidence="3">98AG31 / pathotype 3-4-7</strain>
    </source>
</reference>
<dbReference type="CDD" id="cd12148">
    <property type="entry name" value="fungal_TF_MHR"/>
    <property type="match status" value="1"/>
</dbReference>
<dbReference type="InterPro" id="IPR001138">
    <property type="entry name" value="Zn2Cys6_DnaBD"/>
</dbReference>
<sequence>MSNMFHPTISTTSFDPQSRKIRCSGEIEEGCTACRNRNQPCQYDPTAAMGRPRKYPRNEDSPTPQPIPPFFPQGFTANFHRVWEHPPTSFARQIPEPTHRFPDPPADILDNALAWKDSRTDLSNSSLFGSSHVPSTLAYRAPLSSYSAPESRQVSGYSPAPKMGAPLFEAFPTPFQPHFPITQVSLEENAQPIASSSEVIQPPLLPPAPIPMGFSFEMNTGFGFKDPISSQSMLQFRQEDQIEIENGHPNYAPKMMSNEPQSPELMAAFESSAEVRELIHDSEVDAIYQHFKGCLLGGVVQCHLEFMLHKCPNPKPAADIISFITCGNPSAPNFYDHPATSHEGVFFQMLQCDRGGNIPPDGNPFPSINPLEHHTPRELQRVYSRFLAANPFGWLFNHDQIFRPGGLQTSDPALVATVVGWSLFEKPRRNPTSRAQDGLDDRCYMPYFEFAEEELMKRTLWETHDALPTVQALVLLGVFRTVDKQPRAGWSYLSVAHLLARQATLYSQAAKRGKGHSKRARVEDTSSNDSQLNGLFWLLTLFRTWTALSLPLPYTSVAAILRLGPTLPECGRTAHGWAGRFLVNSAQFIDILSTLNKEESRHKRTSENEIDYVSNWLADLARRRCQLLRPNFSSKDGTDLLEKMKLTHNPHSNATLAVSLSILALNRVHPFKQILIGDHTLPTQPSTNHTPEMLQIATTEAAGALLSAASAGLSPGGSEDEESIDQLHNMITYFSPQPLPLPTRSNFDESGGYLKDGIPNRDLNEPLPLLSSGLITSYSIPSSSNSSSTMTGGSLTENGSTSYLTSQNRSPELEIQAHVSNLNNNSFTDSTDYIPLNHYESQPIYNFGFTTHYSQTGYQPPQQPQQQPPPPQVFVQAMMHKLNENCDQNSVEEKNE</sequence>
<dbReference type="RefSeq" id="XP_007411474.1">
    <property type="nucleotide sequence ID" value="XM_007411412.1"/>
</dbReference>
<dbReference type="CDD" id="cd00067">
    <property type="entry name" value="GAL4"/>
    <property type="match status" value="1"/>
</dbReference>
<dbReference type="eggNOG" id="ENOG502R57F">
    <property type="taxonomic scope" value="Eukaryota"/>
</dbReference>
<name>F4RQV7_MELLP</name>
<dbReference type="HOGENOM" id="CLU_322902_0_0_1"/>
<evidence type="ECO:0000256" key="1">
    <source>
        <dbReference type="SAM" id="MobiDB-lite"/>
    </source>
</evidence>
<dbReference type="GO" id="GO:0000981">
    <property type="term" value="F:DNA-binding transcription factor activity, RNA polymerase II-specific"/>
    <property type="evidence" value="ECO:0007669"/>
    <property type="project" value="InterPro"/>
</dbReference>
<proteinExistence type="predicted"/>
<dbReference type="AlphaFoldDB" id="F4RQV7"/>
<dbReference type="GO" id="GO:0008270">
    <property type="term" value="F:zinc ion binding"/>
    <property type="evidence" value="ECO:0007669"/>
    <property type="project" value="InterPro"/>
</dbReference>
<protein>
    <recommendedName>
        <fullName evidence="4">Transcription factor domain-containing protein</fullName>
    </recommendedName>
</protein>
<evidence type="ECO:0000313" key="3">
    <source>
        <dbReference type="Proteomes" id="UP000001072"/>
    </source>
</evidence>
<dbReference type="GeneID" id="18930242"/>
<dbReference type="OrthoDB" id="5069333at2759"/>
<feature type="compositionally biased region" description="Polar residues" evidence="1">
    <location>
        <begin position="795"/>
        <end position="809"/>
    </location>
</feature>
<feature type="region of interest" description="Disordered" evidence="1">
    <location>
        <begin position="851"/>
        <end position="871"/>
    </location>
</feature>
<evidence type="ECO:0008006" key="4">
    <source>
        <dbReference type="Google" id="ProtNLM"/>
    </source>
</evidence>
<accession>F4RQV7</accession>
<feature type="compositionally biased region" description="Low complexity" evidence="1">
    <location>
        <begin position="780"/>
        <end position="794"/>
    </location>
</feature>
<evidence type="ECO:0000313" key="2">
    <source>
        <dbReference type="EMBL" id="EGG05109.1"/>
    </source>
</evidence>
<dbReference type="VEuPathDB" id="FungiDB:MELLADRAFT_64283"/>
<dbReference type="InParanoid" id="F4RQV7"/>
<organism evidence="3">
    <name type="scientific">Melampsora larici-populina (strain 98AG31 / pathotype 3-4-7)</name>
    <name type="common">Poplar leaf rust fungus</name>
    <dbReference type="NCBI Taxonomy" id="747676"/>
    <lineage>
        <taxon>Eukaryota</taxon>
        <taxon>Fungi</taxon>
        <taxon>Dikarya</taxon>
        <taxon>Basidiomycota</taxon>
        <taxon>Pucciniomycotina</taxon>
        <taxon>Pucciniomycetes</taxon>
        <taxon>Pucciniales</taxon>
        <taxon>Melampsoraceae</taxon>
        <taxon>Melampsora</taxon>
    </lineage>
</organism>
<dbReference type="Proteomes" id="UP000001072">
    <property type="component" value="Unassembled WGS sequence"/>
</dbReference>
<feature type="region of interest" description="Disordered" evidence="1">
    <location>
        <begin position="43"/>
        <end position="66"/>
    </location>
</feature>
<feature type="region of interest" description="Disordered" evidence="1">
    <location>
        <begin position="780"/>
        <end position="809"/>
    </location>
</feature>